<feature type="transmembrane region" description="Helical" evidence="1">
    <location>
        <begin position="12"/>
        <end position="35"/>
    </location>
</feature>
<accession>A0A2H0UYG3</accession>
<feature type="transmembrane region" description="Helical" evidence="1">
    <location>
        <begin position="84"/>
        <end position="102"/>
    </location>
</feature>
<keyword evidence="1" id="KW-0812">Transmembrane</keyword>
<protein>
    <submittedName>
        <fullName evidence="2">Uncharacterized protein</fullName>
    </submittedName>
</protein>
<feature type="transmembrane region" description="Helical" evidence="1">
    <location>
        <begin position="109"/>
        <end position="130"/>
    </location>
</feature>
<name>A0A2H0UYG3_9BACT</name>
<dbReference type="EMBL" id="PFAU01000019">
    <property type="protein sequence ID" value="PIR91249.1"/>
    <property type="molecule type" value="Genomic_DNA"/>
</dbReference>
<proteinExistence type="predicted"/>
<sequence length="189" mass="21837">MKLREFSKTIWFTLIVVTCYALAMAFLESAVVVYLRALFKISVEWQSVSPDSNNTLMAVPFFAFLQPHYLFTILPDSRILGVEFFREVATIVMLVAVGWLSGRTARQKFAFFLYIFGIWDIFYYVFLYLIIGWPTSLKTLDVLFLIPVPWVAPVFVPVGISVLMILSALILLNPQNIFQKTKRIFLERS</sequence>
<keyword evidence="1" id="KW-1133">Transmembrane helix</keyword>
<feature type="transmembrane region" description="Helical" evidence="1">
    <location>
        <begin position="150"/>
        <end position="172"/>
    </location>
</feature>
<evidence type="ECO:0000313" key="2">
    <source>
        <dbReference type="EMBL" id="PIR91249.1"/>
    </source>
</evidence>
<gene>
    <name evidence="2" type="ORF">COU02_00825</name>
</gene>
<keyword evidence="1" id="KW-0472">Membrane</keyword>
<evidence type="ECO:0000256" key="1">
    <source>
        <dbReference type="SAM" id="Phobius"/>
    </source>
</evidence>
<dbReference type="Proteomes" id="UP000230882">
    <property type="component" value="Unassembled WGS sequence"/>
</dbReference>
<comment type="caution">
    <text evidence="2">The sequence shown here is derived from an EMBL/GenBank/DDBJ whole genome shotgun (WGS) entry which is preliminary data.</text>
</comment>
<reference evidence="3" key="1">
    <citation type="submission" date="2017-09" db="EMBL/GenBank/DDBJ databases">
        <title>Depth-based differentiation of microbial function through sediment-hosted aquifers and enrichment of novel symbionts in the deep terrestrial subsurface.</title>
        <authorList>
            <person name="Probst A.J."/>
            <person name="Ladd B."/>
            <person name="Jarett J.K."/>
            <person name="Geller-Mcgrath D.E."/>
            <person name="Sieber C.M.K."/>
            <person name="Emerson J.B."/>
            <person name="Anantharaman K."/>
            <person name="Thomas B.C."/>
            <person name="Malmstrom R."/>
            <person name="Stieglmeier M."/>
            <person name="Klingl A."/>
            <person name="Woyke T."/>
            <person name="Ryan C.M."/>
            <person name="Banfield J.F."/>
        </authorList>
    </citation>
    <scope>NUCLEOTIDE SEQUENCE [LARGE SCALE GENOMIC DNA]</scope>
</reference>
<organism evidence="2 3">
    <name type="scientific">bacterium (Candidatus Gribaldobacteria) CG10_big_fil_rev_8_21_14_0_10_37_46</name>
    <dbReference type="NCBI Taxonomy" id="2014276"/>
    <lineage>
        <taxon>Bacteria</taxon>
        <taxon>Candidatus Gribaldobacteria</taxon>
    </lineage>
</organism>
<dbReference type="AlphaFoldDB" id="A0A2H0UYG3"/>
<evidence type="ECO:0000313" key="3">
    <source>
        <dbReference type="Proteomes" id="UP000230882"/>
    </source>
</evidence>